<reference evidence="2 3" key="1">
    <citation type="journal article" date="2017" name="Nat. Commun.">
        <title>Genome assembly with in vitro proximity ligation data and whole-genome triplication in lettuce.</title>
        <authorList>
            <person name="Reyes-Chin-Wo S."/>
            <person name="Wang Z."/>
            <person name="Yang X."/>
            <person name="Kozik A."/>
            <person name="Arikit S."/>
            <person name="Song C."/>
            <person name="Xia L."/>
            <person name="Froenicke L."/>
            <person name="Lavelle D.O."/>
            <person name="Truco M.J."/>
            <person name="Xia R."/>
            <person name="Zhu S."/>
            <person name="Xu C."/>
            <person name="Xu H."/>
            <person name="Xu X."/>
            <person name="Cox K."/>
            <person name="Korf I."/>
            <person name="Meyers B.C."/>
            <person name="Michelmore R.W."/>
        </authorList>
    </citation>
    <scope>NUCLEOTIDE SEQUENCE [LARGE SCALE GENOMIC DNA]</scope>
    <source>
        <strain evidence="3">cv. Salinas</strain>
        <tissue evidence="2">Seedlings</tissue>
    </source>
</reference>
<sequence>MTKFLKENVGSSSFSSFVGGMNIHNMSFLVMNYYFLTHFIKCNLIFGHGHMVQNIIFVNLESMWMKGHRMSLLMVVISVLIPLKTRKKIKSSKWKYFAMI</sequence>
<comment type="caution">
    <text evidence="2">The sequence shown here is derived from an EMBL/GenBank/DDBJ whole genome shotgun (WGS) entry which is preliminary data.</text>
</comment>
<gene>
    <name evidence="2" type="ORF">LSAT_V11C200074790</name>
</gene>
<organism evidence="2 3">
    <name type="scientific">Lactuca sativa</name>
    <name type="common">Garden lettuce</name>
    <dbReference type="NCBI Taxonomy" id="4236"/>
    <lineage>
        <taxon>Eukaryota</taxon>
        <taxon>Viridiplantae</taxon>
        <taxon>Streptophyta</taxon>
        <taxon>Embryophyta</taxon>
        <taxon>Tracheophyta</taxon>
        <taxon>Spermatophyta</taxon>
        <taxon>Magnoliopsida</taxon>
        <taxon>eudicotyledons</taxon>
        <taxon>Gunneridae</taxon>
        <taxon>Pentapetalae</taxon>
        <taxon>asterids</taxon>
        <taxon>campanulids</taxon>
        <taxon>Asterales</taxon>
        <taxon>Asteraceae</taxon>
        <taxon>Cichorioideae</taxon>
        <taxon>Cichorieae</taxon>
        <taxon>Lactucinae</taxon>
        <taxon>Lactuca</taxon>
    </lineage>
</organism>
<keyword evidence="3" id="KW-1185">Reference proteome</keyword>
<evidence type="ECO:0000313" key="3">
    <source>
        <dbReference type="Proteomes" id="UP000235145"/>
    </source>
</evidence>
<keyword evidence="1" id="KW-1133">Transmembrane helix</keyword>
<protein>
    <submittedName>
        <fullName evidence="2">Uncharacterized protein</fullName>
    </submittedName>
</protein>
<dbReference type="AlphaFoldDB" id="A0A9R1WJQ5"/>
<keyword evidence="1" id="KW-0472">Membrane</keyword>
<keyword evidence="1" id="KW-0812">Transmembrane</keyword>
<dbReference type="Proteomes" id="UP000235145">
    <property type="component" value="Unassembled WGS sequence"/>
</dbReference>
<feature type="transmembrane region" description="Helical" evidence="1">
    <location>
        <begin position="67"/>
        <end position="83"/>
    </location>
</feature>
<proteinExistence type="predicted"/>
<name>A0A9R1WJQ5_LACSA</name>
<evidence type="ECO:0000256" key="1">
    <source>
        <dbReference type="SAM" id="Phobius"/>
    </source>
</evidence>
<evidence type="ECO:0000313" key="2">
    <source>
        <dbReference type="EMBL" id="KAJ0223706.1"/>
    </source>
</evidence>
<accession>A0A9R1WJQ5</accession>
<dbReference type="EMBL" id="NBSK02000002">
    <property type="protein sequence ID" value="KAJ0223706.1"/>
    <property type="molecule type" value="Genomic_DNA"/>
</dbReference>